<dbReference type="Proteomes" id="UP000270866">
    <property type="component" value="Chromosome 9"/>
</dbReference>
<evidence type="ECO:0000313" key="2">
    <source>
        <dbReference type="EMBL" id="RKK14721.1"/>
    </source>
</evidence>
<dbReference type="AlphaFoldDB" id="A0A3L6NBX6"/>
<organism evidence="2 3">
    <name type="scientific">Fusarium oxysporum f. sp. cepae</name>
    <dbReference type="NCBI Taxonomy" id="396571"/>
    <lineage>
        <taxon>Eukaryota</taxon>
        <taxon>Fungi</taxon>
        <taxon>Dikarya</taxon>
        <taxon>Ascomycota</taxon>
        <taxon>Pezizomycotina</taxon>
        <taxon>Sordariomycetes</taxon>
        <taxon>Hypocreomycetidae</taxon>
        <taxon>Hypocreales</taxon>
        <taxon>Nectriaceae</taxon>
        <taxon>Fusarium</taxon>
        <taxon>Fusarium oxysporum species complex</taxon>
    </lineage>
</organism>
<feature type="signal peptide" evidence="1">
    <location>
        <begin position="1"/>
        <end position="18"/>
    </location>
</feature>
<feature type="chain" id="PRO_5018295079" evidence="1">
    <location>
        <begin position="19"/>
        <end position="270"/>
    </location>
</feature>
<evidence type="ECO:0000313" key="3">
    <source>
        <dbReference type="Proteomes" id="UP000270866"/>
    </source>
</evidence>
<sequence>MKLTATILALNLPSLGLASVYNYWAFLKKPSAGLIDLCPDSRRRQVVHAAFSSFQNGTTTKHKNCHSGADGSLGVRCALDIFGDYSHFYNITVKNTGGTTWRGTLIDTVTGKSDVIGEWMLPSSAGKMLNGRVGFFEYYNWSDGTTNHDCSKQPFSSQVFFGNPTSKTKGASGGKIIFIYEASECVKEAQPEGHSDWQGISDSGWFQVISSYCNLELYRKEFLLVHPAFPLRTICCLACIKVEELDACLLSSLLFSSGIQDQTNLLTIYL</sequence>
<protein>
    <submittedName>
        <fullName evidence="2">Uncharacterized protein</fullName>
    </submittedName>
</protein>
<comment type="caution">
    <text evidence="2">The sequence shown here is derived from an EMBL/GenBank/DDBJ whole genome shotgun (WGS) entry which is preliminary data.</text>
</comment>
<dbReference type="EMBL" id="MRCU01000007">
    <property type="protein sequence ID" value="RKK14721.1"/>
    <property type="molecule type" value="Genomic_DNA"/>
</dbReference>
<proteinExistence type="predicted"/>
<accession>A0A3L6NBX6</accession>
<reference evidence="2 3" key="1">
    <citation type="journal article" date="2018" name="Sci. Rep.">
        <title>Characterisation of pathogen-specific regions and novel effector candidates in Fusarium oxysporum f. sp. cepae.</title>
        <authorList>
            <person name="Armitage A.D."/>
            <person name="Taylor A."/>
            <person name="Sobczyk M.K."/>
            <person name="Baxter L."/>
            <person name="Greenfield B.P."/>
            <person name="Bates H.J."/>
            <person name="Wilson F."/>
            <person name="Jackson A.C."/>
            <person name="Ott S."/>
            <person name="Harrison R.J."/>
            <person name="Clarkson J.P."/>
        </authorList>
    </citation>
    <scope>NUCLEOTIDE SEQUENCE [LARGE SCALE GENOMIC DNA]</scope>
    <source>
        <strain evidence="2 3">FoC_Fus2</strain>
    </source>
</reference>
<keyword evidence="1" id="KW-0732">Signal</keyword>
<name>A0A3L6NBX6_FUSOX</name>
<evidence type="ECO:0000256" key="1">
    <source>
        <dbReference type="SAM" id="SignalP"/>
    </source>
</evidence>
<gene>
    <name evidence="2" type="ORF">BFJ65_g11272</name>
</gene>